<evidence type="ECO:0000256" key="1">
    <source>
        <dbReference type="ARBA" id="ARBA00010216"/>
    </source>
</evidence>
<accession>A0A6A6NWV2</accession>
<dbReference type="PANTHER" id="PTHR47766:SF1">
    <property type="entry name" value="PROTEIN EFR3"/>
    <property type="match status" value="1"/>
</dbReference>
<dbReference type="Pfam" id="PF21072">
    <property type="entry name" value="EFR3"/>
    <property type="match status" value="1"/>
</dbReference>
<feature type="compositionally biased region" description="Gly residues" evidence="2">
    <location>
        <begin position="1050"/>
        <end position="1061"/>
    </location>
</feature>
<evidence type="ECO:0000313" key="4">
    <source>
        <dbReference type="Proteomes" id="UP000799766"/>
    </source>
</evidence>
<feature type="region of interest" description="Disordered" evidence="2">
    <location>
        <begin position="830"/>
        <end position="884"/>
    </location>
</feature>
<feature type="region of interest" description="Disordered" evidence="2">
    <location>
        <begin position="619"/>
        <end position="638"/>
    </location>
</feature>
<dbReference type="OrthoDB" id="19232at2759"/>
<feature type="compositionally biased region" description="Low complexity" evidence="2">
    <location>
        <begin position="973"/>
        <end position="999"/>
    </location>
</feature>
<evidence type="ECO:0008006" key="5">
    <source>
        <dbReference type="Google" id="ProtNLM"/>
    </source>
</evidence>
<dbReference type="Proteomes" id="UP000799766">
    <property type="component" value="Unassembled WGS sequence"/>
</dbReference>
<feature type="compositionally biased region" description="Low complexity" evidence="2">
    <location>
        <begin position="922"/>
        <end position="933"/>
    </location>
</feature>
<dbReference type="InterPro" id="IPR039786">
    <property type="entry name" value="EFR3"/>
</dbReference>
<proteinExistence type="inferred from homology"/>
<dbReference type="AlphaFoldDB" id="A0A6A6NWV2"/>
<organism evidence="3 4">
    <name type="scientific">Lineolata rhizophorae</name>
    <dbReference type="NCBI Taxonomy" id="578093"/>
    <lineage>
        <taxon>Eukaryota</taxon>
        <taxon>Fungi</taxon>
        <taxon>Dikarya</taxon>
        <taxon>Ascomycota</taxon>
        <taxon>Pezizomycotina</taxon>
        <taxon>Dothideomycetes</taxon>
        <taxon>Dothideomycetes incertae sedis</taxon>
        <taxon>Lineolatales</taxon>
        <taxon>Lineolataceae</taxon>
        <taxon>Lineolata</taxon>
    </lineage>
</organism>
<feature type="compositionally biased region" description="Low complexity" evidence="2">
    <location>
        <begin position="1062"/>
        <end position="1101"/>
    </location>
</feature>
<feature type="compositionally biased region" description="Gly residues" evidence="2">
    <location>
        <begin position="1193"/>
        <end position="1202"/>
    </location>
</feature>
<feature type="compositionally biased region" description="Low complexity" evidence="2">
    <location>
        <begin position="854"/>
        <end position="863"/>
    </location>
</feature>
<name>A0A6A6NWV2_9PEZI</name>
<dbReference type="GO" id="GO:0005886">
    <property type="term" value="C:plasma membrane"/>
    <property type="evidence" value="ECO:0007669"/>
    <property type="project" value="TreeGrafter"/>
</dbReference>
<feature type="region of interest" description="Disordered" evidence="2">
    <location>
        <begin position="1011"/>
        <end position="1208"/>
    </location>
</feature>
<gene>
    <name evidence="3" type="ORF">BDY21DRAFT_323775</name>
</gene>
<feature type="compositionally biased region" description="Gly residues" evidence="2">
    <location>
        <begin position="1155"/>
        <end position="1166"/>
    </location>
</feature>
<dbReference type="EMBL" id="MU001685">
    <property type="protein sequence ID" value="KAF2455937.1"/>
    <property type="molecule type" value="Genomic_DNA"/>
</dbReference>
<evidence type="ECO:0000313" key="3">
    <source>
        <dbReference type="EMBL" id="KAF2455937.1"/>
    </source>
</evidence>
<feature type="region of interest" description="Disordered" evidence="2">
    <location>
        <begin position="911"/>
        <end position="999"/>
    </location>
</feature>
<sequence>MHAVRNTCRPKHQVLILKCYPKFQKNNVEVKPNGSELSYLLYYASTRRSKLQKVGDFLDKRTASDVWNNRIGNVQVTLQIVKALIEKTPRDLPLYAAAVVRILRTILRSDDVTMVELSVPTFETFASHQDPATLAADQDYIRQYEDIVRHYAACADRDTPIQTKAPLTPPVAVRFRKAGLQAIKSVASSEALNSETGRQLAVIVPVILQNVYADRGHHLRLLEEREEEQEEQEKEAAYRRRQSISTVRTVDQGDNDAADAVAAAGTTEDADKMAEEEVGVIALQCLRQIFRAVNRSQIRLATSAALSFIAKRIRLHEHFPPENPENGHLAAGDSWPTVLFGMMSEWAPVQDRFIILVTLTETLIRSPVEEAVLETQLVVAKIVGWLLSSPINFIGLSVMDVLIGLVRHTLILLQLGDGNIPLKTQTVESITDGVAESKEASAISSLVHSVSKEIVRTPSNTRFELLDELQRCMANLATHIYYTDQISDMMYAILARLKPNPASDVPSTAAAIENPAKAADTLAESANIQEKPHTANFFSFDTARLRALFVVKDILVIANSKGDKGVSSAVGRSPVPVSVWAGTQWLLRDPSWDVRKAYVDALLYWLNRELKKSDLRIPEAATDGSGDEKKESGKTGGALTKHAISNASSVRNRSPKRRRRSRSVYLQLLHLAIYENAHQFASSESDILLLHLLLHALIFKLGVNSIRSGLPMIMRLQEDIQTVDDPNEKVNIGSLVHGYLWTLSLAMDFETSSAGREIHAEIARRNSKGMWLKSIRVPPIALDRIPPPAESAPGNQSQGGKLPSETVMTEALRPFDARVALVDRIAEGYESSLSSPPSSPPGSPPRQYSVPKLTTTTSFSSSSPPQIRGGDIGSGGKGTSSAMSQPVQLPLAVKDQLLSDWTKEACVAATAPHDGSRSASLSGSRTQGSASGSRAGGGLLGVSIPGGITGGTTTVPGAGAGTATARRSHSRSRPASAAAYSPRRTSASATPLSSSSVRSAVRVEDLKRALSSSSLNTPRPIFSSHSHRRGGTGPGAWRPLSSAAESVDGLGSGTASGGFGDAPGSSAPNGSSSAPTSPTSPSSPTSQTHAAAAASAARSPGAVPPVPPLPAGLAPSAASAAGATRAVSAGTGKSVVVGQGNGSVRGRKGGSWRVGAGGGGGGGATAGGRPDFSGLLDAIDVGDSSGSEERSLSGGGVGGLKGPGSPPY</sequence>
<feature type="region of interest" description="Disordered" evidence="2">
    <location>
        <begin position="783"/>
        <end position="802"/>
    </location>
</feature>
<feature type="compositionally biased region" description="Low complexity" evidence="2">
    <location>
        <begin position="1111"/>
        <end position="1131"/>
    </location>
</feature>
<keyword evidence="4" id="KW-1185">Reference proteome</keyword>
<reference evidence="3" key="1">
    <citation type="journal article" date="2020" name="Stud. Mycol.">
        <title>101 Dothideomycetes genomes: a test case for predicting lifestyles and emergence of pathogens.</title>
        <authorList>
            <person name="Haridas S."/>
            <person name="Albert R."/>
            <person name="Binder M."/>
            <person name="Bloem J."/>
            <person name="Labutti K."/>
            <person name="Salamov A."/>
            <person name="Andreopoulos B."/>
            <person name="Baker S."/>
            <person name="Barry K."/>
            <person name="Bills G."/>
            <person name="Bluhm B."/>
            <person name="Cannon C."/>
            <person name="Castanera R."/>
            <person name="Culley D."/>
            <person name="Daum C."/>
            <person name="Ezra D."/>
            <person name="Gonzalez J."/>
            <person name="Henrissat B."/>
            <person name="Kuo A."/>
            <person name="Liang C."/>
            <person name="Lipzen A."/>
            <person name="Lutzoni F."/>
            <person name="Magnuson J."/>
            <person name="Mondo S."/>
            <person name="Nolan M."/>
            <person name="Ohm R."/>
            <person name="Pangilinan J."/>
            <person name="Park H.-J."/>
            <person name="Ramirez L."/>
            <person name="Alfaro M."/>
            <person name="Sun H."/>
            <person name="Tritt A."/>
            <person name="Yoshinaga Y."/>
            <person name="Zwiers L.-H."/>
            <person name="Turgeon B."/>
            <person name="Goodwin S."/>
            <person name="Spatafora J."/>
            <person name="Crous P."/>
            <person name="Grigoriev I."/>
        </authorList>
    </citation>
    <scope>NUCLEOTIDE SEQUENCE</scope>
    <source>
        <strain evidence="3">ATCC 16933</strain>
    </source>
</reference>
<dbReference type="InterPro" id="IPR049150">
    <property type="entry name" value="EFR3_HEAT-like_rpt"/>
</dbReference>
<feature type="compositionally biased region" description="Low complexity" evidence="2">
    <location>
        <begin position="941"/>
        <end position="965"/>
    </location>
</feature>
<protein>
    <recommendedName>
        <fullName evidence="5">Protein efr3</fullName>
    </recommendedName>
</protein>
<dbReference type="GO" id="GO:0072659">
    <property type="term" value="P:protein localization to plasma membrane"/>
    <property type="evidence" value="ECO:0007669"/>
    <property type="project" value="InterPro"/>
</dbReference>
<comment type="similarity">
    <text evidence="1">Belongs to the EFR3 family.</text>
</comment>
<dbReference type="PANTHER" id="PTHR47766">
    <property type="entry name" value="PROTEIN EFR3"/>
    <property type="match status" value="1"/>
</dbReference>
<evidence type="ECO:0000256" key="2">
    <source>
        <dbReference type="SAM" id="MobiDB-lite"/>
    </source>
</evidence>